<protein>
    <submittedName>
        <fullName evidence="2">6-hydroxynicotinate 3-monooxygenase</fullName>
        <ecNumber evidence="2">1.14.13.114</ecNumber>
    </submittedName>
</protein>
<dbReference type="Pfam" id="PF01494">
    <property type="entry name" value="FAD_binding_3"/>
    <property type="match status" value="1"/>
</dbReference>
<dbReference type="PRINTS" id="PR00420">
    <property type="entry name" value="RNGMNOXGNASE"/>
</dbReference>
<dbReference type="EMBL" id="CP007806">
    <property type="protein sequence ID" value="AIG27051.1"/>
    <property type="molecule type" value="Genomic_DNA"/>
</dbReference>
<dbReference type="EC" id="1.14.13.114" evidence="2"/>
<gene>
    <name evidence="2" type="ORF">BRLA_c027320</name>
</gene>
<keyword evidence="3" id="KW-1185">Reference proteome</keyword>
<evidence type="ECO:0000259" key="1">
    <source>
        <dbReference type="Pfam" id="PF01494"/>
    </source>
</evidence>
<accession>A0A075R6H1</accession>
<evidence type="ECO:0000313" key="2">
    <source>
        <dbReference type="EMBL" id="AIG27051.1"/>
    </source>
</evidence>
<keyword evidence="2" id="KW-0560">Oxidoreductase</keyword>
<dbReference type="Gene3D" id="3.50.50.60">
    <property type="entry name" value="FAD/NAD(P)-binding domain"/>
    <property type="match status" value="1"/>
</dbReference>
<reference evidence="2 3" key="1">
    <citation type="journal article" date="2011" name="J. Bacteriol.">
        <title>Genome sequence of Brevibacillus laterosporus LMG 15441, a pathogen of invertebrates.</title>
        <authorList>
            <person name="Djukic M."/>
            <person name="Poehlein A."/>
            <person name="Thurmer A."/>
            <person name="Daniel R."/>
        </authorList>
    </citation>
    <scope>NUCLEOTIDE SEQUENCE [LARGE SCALE GENOMIC DNA]</scope>
    <source>
        <strain evidence="2 3">LMG 15441</strain>
    </source>
</reference>
<dbReference type="GO" id="GO:0043731">
    <property type="term" value="F:6-hydroxynicotinate 3-monooxygenase activity"/>
    <property type="evidence" value="ECO:0007669"/>
    <property type="project" value="UniProtKB-EC"/>
</dbReference>
<keyword evidence="2" id="KW-0503">Monooxygenase</keyword>
<dbReference type="RefSeq" id="WP_003336113.1">
    <property type="nucleotide sequence ID" value="NZ_CP007806.1"/>
</dbReference>
<proteinExistence type="predicted"/>
<dbReference type="PANTHER" id="PTHR46865">
    <property type="entry name" value="OXIDOREDUCTASE-RELATED"/>
    <property type="match status" value="1"/>
</dbReference>
<dbReference type="KEGG" id="blr:BRLA_c027320"/>
<dbReference type="AlphaFoldDB" id="A0A075R6H1"/>
<dbReference type="InterPro" id="IPR002938">
    <property type="entry name" value="FAD-bd"/>
</dbReference>
<dbReference type="Proteomes" id="UP000005850">
    <property type="component" value="Chromosome"/>
</dbReference>
<organism evidence="2 3">
    <name type="scientific">Brevibacillus laterosporus LMG 15441</name>
    <dbReference type="NCBI Taxonomy" id="1042163"/>
    <lineage>
        <taxon>Bacteria</taxon>
        <taxon>Bacillati</taxon>
        <taxon>Bacillota</taxon>
        <taxon>Bacilli</taxon>
        <taxon>Bacillales</taxon>
        <taxon>Paenibacillaceae</taxon>
        <taxon>Brevibacillus</taxon>
    </lineage>
</organism>
<dbReference type="GO" id="GO:0071949">
    <property type="term" value="F:FAD binding"/>
    <property type="evidence" value="ECO:0007669"/>
    <property type="project" value="InterPro"/>
</dbReference>
<name>A0A075R6H1_BRELA</name>
<dbReference type="STRING" id="1042163.BRLA_c027320"/>
<dbReference type="InterPro" id="IPR051704">
    <property type="entry name" value="FAD_aromatic-hydroxylase"/>
</dbReference>
<dbReference type="eggNOG" id="COG0654">
    <property type="taxonomic scope" value="Bacteria"/>
</dbReference>
<feature type="domain" description="FAD-binding" evidence="1">
    <location>
        <begin position="2"/>
        <end position="328"/>
    </location>
</feature>
<dbReference type="InterPro" id="IPR036188">
    <property type="entry name" value="FAD/NAD-bd_sf"/>
</dbReference>
<dbReference type="HOGENOM" id="CLU_009665_1_0_9"/>
<evidence type="ECO:0000313" key="3">
    <source>
        <dbReference type="Proteomes" id="UP000005850"/>
    </source>
</evidence>
<sequence>MKILISGSGIAGLTLANCLLSYGYQPVVIEKASSFRSIGSVISLRGDALFVLSKLGLLEQVKKCGVVIETRRFVQADGSELRNIDFRKFHIQQGGSIGIHRFSLHNILYEAIKNQIDVRFNTTIQFLTQNEESVRVCFQDGKEESFDYVFGADGIHSQTRNLLMGNQFEEQLDVGFSVFTIPKPEIFIKNLDTNQTLESLMPGYYVQCGMDADFAWGMFIYKQKYREQLKDVNNKEFLLALCKDITWGVRDIIEQIDHPSTIFQDTMTLIKLSKWSEGRIVLVGDAAHAMTFMSGTGGGKSMLGAYHLVEELMNCSTHHEAFQNYESYLKQAVQKTQKKSIKAAHFSSSDNQIMVYFKKALLKYFPPFLMNAVLKNLFIVKPQNTKNTL</sequence>
<dbReference type="SUPFAM" id="SSF51905">
    <property type="entry name" value="FAD/NAD(P)-binding domain"/>
    <property type="match status" value="1"/>
</dbReference>